<accession>A0ABD3KSA6</accession>
<dbReference type="Pfam" id="PF07727">
    <property type="entry name" value="RVT_2"/>
    <property type="match status" value="1"/>
</dbReference>
<dbReference type="CDD" id="cd09272">
    <property type="entry name" value="RNase_HI_RT_Ty1"/>
    <property type="match status" value="1"/>
</dbReference>
<reference evidence="2 3" key="1">
    <citation type="submission" date="2024-11" db="EMBL/GenBank/DDBJ databases">
        <title>Chromosome-level genome assembly of Eucalyptus globulus Labill. provides insights into its genome evolution.</title>
        <authorList>
            <person name="Li X."/>
        </authorList>
    </citation>
    <scope>NUCLEOTIDE SEQUENCE [LARGE SCALE GENOMIC DNA]</scope>
    <source>
        <strain evidence="2">CL2024</strain>
        <tissue evidence="2">Fresh tender leaves</tissue>
    </source>
</reference>
<dbReference type="AlphaFoldDB" id="A0ABD3KSA6"/>
<keyword evidence="3" id="KW-1185">Reference proteome</keyword>
<dbReference type="Proteomes" id="UP001634007">
    <property type="component" value="Unassembled WGS sequence"/>
</dbReference>
<name>A0ABD3KSA6_EUCGL</name>
<evidence type="ECO:0000313" key="2">
    <source>
        <dbReference type="EMBL" id="KAL3742278.1"/>
    </source>
</evidence>
<evidence type="ECO:0000259" key="1">
    <source>
        <dbReference type="Pfam" id="PF07727"/>
    </source>
</evidence>
<dbReference type="EMBL" id="JBJKBG010000004">
    <property type="protein sequence ID" value="KAL3742278.1"/>
    <property type="molecule type" value="Genomic_DNA"/>
</dbReference>
<dbReference type="InterPro" id="IPR013103">
    <property type="entry name" value="RVT_2"/>
</dbReference>
<feature type="domain" description="Reverse transcriptase Ty1/copia-type" evidence="1">
    <location>
        <begin position="2"/>
        <end position="70"/>
    </location>
</feature>
<dbReference type="PANTHER" id="PTHR11439">
    <property type="entry name" value="GAG-POL-RELATED RETROTRANSPOSON"/>
    <property type="match status" value="1"/>
</dbReference>
<proteinExistence type="predicted"/>
<evidence type="ECO:0000313" key="3">
    <source>
        <dbReference type="Proteomes" id="UP001634007"/>
    </source>
</evidence>
<dbReference type="PANTHER" id="PTHR11439:SF511">
    <property type="match status" value="1"/>
</dbReference>
<dbReference type="SUPFAM" id="SSF56672">
    <property type="entry name" value="DNA/RNA polymerases"/>
    <property type="match status" value="1"/>
</dbReference>
<sequence>MGNNDSHVARFKEYLHSAFHIKDLGPPKFFLGIEIARSEKGISLSQRKFILQIVSEAGLSGCKPAVIPIEQNVKLTTHEYDLNSSSSNRDPLLKDPSGYQRLVGKLIYLTMTRPDICYAVQILSQFMHMPKESHMNAALKVVRYLKGCPGLGIFLSHECNMEMTAFCDTDYATCPMTRRSITGFCIKLGKTLISWKTKKQSTMSLSSAESEYRAMAKTTCEIVWIRGLLSDLGIQVSGPSVLFCDNDDALKLAANPVFHERTKHIEVDCHFTRDKIKEGVLVTKGIGTADQPADIFTKPLCQRQHKFLLSKLGVLDIYRPPA</sequence>
<protein>
    <recommendedName>
        <fullName evidence="1">Reverse transcriptase Ty1/copia-type domain-containing protein</fullName>
    </recommendedName>
</protein>
<comment type="caution">
    <text evidence="2">The sequence shown here is derived from an EMBL/GenBank/DDBJ whole genome shotgun (WGS) entry which is preliminary data.</text>
</comment>
<organism evidence="2 3">
    <name type="scientific">Eucalyptus globulus</name>
    <name type="common">Tasmanian blue gum</name>
    <dbReference type="NCBI Taxonomy" id="34317"/>
    <lineage>
        <taxon>Eukaryota</taxon>
        <taxon>Viridiplantae</taxon>
        <taxon>Streptophyta</taxon>
        <taxon>Embryophyta</taxon>
        <taxon>Tracheophyta</taxon>
        <taxon>Spermatophyta</taxon>
        <taxon>Magnoliopsida</taxon>
        <taxon>eudicotyledons</taxon>
        <taxon>Gunneridae</taxon>
        <taxon>Pentapetalae</taxon>
        <taxon>rosids</taxon>
        <taxon>malvids</taxon>
        <taxon>Myrtales</taxon>
        <taxon>Myrtaceae</taxon>
        <taxon>Myrtoideae</taxon>
        <taxon>Eucalypteae</taxon>
        <taxon>Eucalyptus</taxon>
    </lineage>
</organism>
<gene>
    <name evidence="2" type="ORF">ACJRO7_017715</name>
</gene>
<dbReference type="InterPro" id="IPR043502">
    <property type="entry name" value="DNA/RNA_pol_sf"/>
</dbReference>